<dbReference type="PANTHER" id="PTHR43976:SF7">
    <property type="entry name" value="SHORT-CHAIN DEHYDROGENASE_REDUCTASE FAMILY PROTEIN"/>
    <property type="match status" value="1"/>
</dbReference>
<dbReference type="SUPFAM" id="SSF51735">
    <property type="entry name" value="NAD(P)-binding Rossmann-fold domains"/>
    <property type="match status" value="1"/>
</dbReference>
<accession>A0ABN5LWG3</accession>
<sequence>MAQQQVWYVTGASQGFGLVLVKKLLGQGYRVAATSRKKETLVNAVGQHENFLPLQTDVTDEQSVLRSVQETVNTFGTINVVVNNAGYGLIGTLEELSDAEVRNNFNVNVFGPLNVIRHVMPVLRAQGSGTIFNISSIGGFNGAFPGFGSYCGTKFALEGLSESLAAEVAPFGIRVVIVSPGYFRTNFLSAGSLAVPANPIAAYTSTRQSQIAHQQQINGAQPGDPEKGIDVILAAAQAQQPPLHLFLGPDAYQLARQKMAAVEGDLHSWQHLATATDFN</sequence>
<reference evidence="2 3" key="1">
    <citation type="submission" date="2018-05" db="EMBL/GenBank/DDBJ databases">
        <title>Chitinophaga sp. nov., isolated from rhizosphere soil of Alhagi.</title>
        <authorList>
            <person name="Liu Y."/>
        </authorList>
    </citation>
    <scope>NUCLEOTIDE SEQUENCE [LARGE SCALE GENOMIC DNA]</scope>
    <source>
        <strain evidence="2 3">T22</strain>
    </source>
</reference>
<dbReference type="Proteomes" id="UP000246099">
    <property type="component" value="Chromosome"/>
</dbReference>
<dbReference type="Gene3D" id="3.40.50.720">
    <property type="entry name" value="NAD(P)-binding Rossmann-like Domain"/>
    <property type="match status" value="1"/>
</dbReference>
<dbReference type="PRINTS" id="PR00081">
    <property type="entry name" value="GDHRDH"/>
</dbReference>
<dbReference type="InterPro" id="IPR051911">
    <property type="entry name" value="SDR_oxidoreductase"/>
</dbReference>
<dbReference type="EMBL" id="CP029600">
    <property type="protein sequence ID" value="AWO01136.1"/>
    <property type="molecule type" value="Genomic_DNA"/>
</dbReference>
<dbReference type="InterPro" id="IPR002347">
    <property type="entry name" value="SDR_fam"/>
</dbReference>
<dbReference type="PRINTS" id="PR00080">
    <property type="entry name" value="SDRFAMILY"/>
</dbReference>
<comment type="similarity">
    <text evidence="1">Belongs to the short-chain dehydrogenases/reductases (SDR) family.</text>
</comment>
<organism evidence="2 3">
    <name type="scientific">Chitinophaga alhagiae</name>
    <dbReference type="NCBI Taxonomy" id="2203219"/>
    <lineage>
        <taxon>Bacteria</taxon>
        <taxon>Pseudomonadati</taxon>
        <taxon>Bacteroidota</taxon>
        <taxon>Chitinophagia</taxon>
        <taxon>Chitinophagales</taxon>
        <taxon>Chitinophagaceae</taxon>
        <taxon>Chitinophaga</taxon>
    </lineage>
</organism>
<dbReference type="InterPro" id="IPR020904">
    <property type="entry name" value="Sc_DH/Rdtase_CS"/>
</dbReference>
<gene>
    <name evidence="2" type="ORF">DLD77_05245</name>
</gene>
<keyword evidence="3" id="KW-1185">Reference proteome</keyword>
<dbReference type="CDD" id="cd05374">
    <property type="entry name" value="17beta-HSD-like_SDR_c"/>
    <property type="match status" value="1"/>
</dbReference>
<evidence type="ECO:0000313" key="2">
    <source>
        <dbReference type="EMBL" id="AWO01136.1"/>
    </source>
</evidence>
<dbReference type="PANTHER" id="PTHR43976">
    <property type="entry name" value="SHORT CHAIN DEHYDROGENASE"/>
    <property type="match status" value="1"/>
</dbReference>
<dbReference type="RefSeq" id="WP_119077353.1">
    <property type="nucleotide sequence ID" value="NZ_CP029600.1"/>
</dbReference>
<evidence type="ECO:0000256" key="1">
    <source>
        <dbReference type="RuleBase" id="RU000363"/>
    </source>
</evidence>
<proteinExistence type="inferred from homology"/>
<name>A0ABN5LWG3_9BACT</name>
<dbReference type="PROSITE" id="PS00061">
    <property type="entry name" value="ADH_SHORT"/>
    <property type="match status" value="1"/>
</dbReference>
<evidence type="ECO:0000313" key="3">
    <source>
        <dbReference type="Proteomes" id="UP000246099"/>
    </source>
</evidence>
<dbReference type="Pfam" id="PF00106">
    <property type="entry name" value="adh_short"/>
    <property type="match status" value="1"/>
</dbReference>
<dbReference type="InterPro" id="IPR036291">
    <property type="entry name" value="NAD(P)-bd_dom_sf"/>
</dbReference>
<protein>
    <submittedName>
        <fullName evidence="2">Short-chain dehydrogenase/reductase</fullName>
    </submittedName>
</protein>